<evidence type="ECO:0000256" key="5">
    <source>
        <dbReference type="ARBA" id="ARBA00022729"/>
    </source>
</evidence>
<keyword evidence="9" id="KW-0998">Cell outer membrane</keyword>
<evidence type="ECO:0000256" key="4">
    <source>
        <dbReference type="ARBA" id="ARBA00022692"/>
    </source>
</evidence>
<name>A0A5S5MEK3_9BACT</name>
<dbReference type="GO" id="GO:0015288">
    <property type="term" value="F:porin activity"/>
    <property type="evidence" value="ECO:0007669"/>
    <property type="project" value="UniProtKB-KW"/>
</dbReference>
<dbReference type="InterPro" id="IPR003367">
    <property type="entry name" value="Thrombospondin_3-like_rpt"/>
</dbReference>
<dbReference type="Proteomes" id="UP000321899">
    <property type="component" value="Unassembled WGS sequence"/>
</dbReference>
<dbReference type="CDD" id="cd07185">
    <property type="entry name" value="OmpA_C-like"/>
    <property type="match status" value="1"/>
</dbReference>
<evidence type="ECO:0000256" key="6">
    <source>
        <dbReference type="ARBA" id="ARBA00023065"/>
    </source>
</evidence>
<feature type="signal peptide" evidence="11">
    <location>
        <begin position="1"/>
        <end position="25"/>
    </location>
</feature>
<reference evidence="13 14" key="1">
    <citation type="submission" date="2019-06" db="EMBL/GenBank/DDBJ databases">
        <title>Desulfobotulus mexicanus sp. nov., a novel sulfate-reducing bacterium isolated from the sediment of an alkaline crater lake in Mexico.</title>
        <authorList>
            <person name="Hirschler-Rea A."/>
        </authorList>
    </citation>
    <scope>NUCLEOTIDE SEQUENCE [LARGE SCALE GENOMIC DNA]</scope>
    <source>
        <strain evidence="13 14">PAR22N</strain>
    </source>
</reference>
<keyword evidence="14" id="KW-1185">Reference proteome</keyword>
<dbReference type="InterPro" id="IPR006664">
    <property type="entry name" value="OMP_bac"/>
</dbReference>
<comment type="subcellular location">
    <subcellularLocation>
        <location evidence="1">Cell outer membrane</location>
        <topology evidence="1">Multi-pass membrane protein</topology>
    </subcellularLocation>
</comment>
<dbReference type="GO" id="GO:0007155">
    <property type="term" value="P:cell adhesion"/>
    <property type="evidence" value="ECO:0007669"/>
    <property type="project" value="InterPro"/>
</dbReference>
<keyword evidence="4" id="KW-0812">Transmembrane</keyword>
<dbReference type="Pfam" id="PF02412">
    <property type="entry name" value="TSP_3"/>
    <property type="match status" value="4"/>
</dbReference>
<gene>
    <name evidence="13" type="ORF">FIM25_11850</name>
</gene>
<dbReference type="Pfam" id="PF13505">
    <property type="entry name" value="OMP_b-brl"/>
    <property type="match status" value="1"/>
</dbReference>
<dbReference type="InterPro" id="IPR028974">
    <property type="entry name" value="TSP_type-3_rpt"/>
</dbReference>
<keyword evidence="7" id="KW-0626">Porin</keyword>
<dbReference type="SUPFAM" id="SSF103647">
    <property type="entry name" value="TSP type-3 repeat"/>
    <property type="match status" value="1"/>
</dbReference>
<dbReference type="GO" id="GO:0005509">
    <property type="term" value="F:calcium ion binding"/>
    <property type="evidence" value="ECO:0007669"/>
    <property type="project" value="InterPro"/>
</dbReference>
<dbReference type="RefSeq" id="WP_139449573.1">
    <property type="nucleotide sequence ID" value="NZ_VDMB01000015.1"/>
</dbReference>
<dbReference type="SUPFAM" id="SSF56925">
    <property type="entry name" value="OMPA-like"/>
    <property type="match status" value="1"/>
</dbReference>
<dbReference type="PRINTS" id="PR01023">
    <property type="entry name" value="NAFLGMOTY"/>
</dbReference>
<dbReference type="Pfam" id="PF00691">
    <property type="entry name" value="OmpA"/>
    <property type="match status" value="1"/>
</dbReference>
<evidence type="ECO:0000313" key="14">
    <source>
        <dbReference type="Proteomes" id="UP000321899"/>
    </source>
</evidence>
<organism evidence="13 14">
    <name type="scientific">Desulfobotulus mexicanus</name>
    <dbReference type="NCBI Taxonomy" id="2586642"/>
    <lineage>
        <taxon>Bacteria</taxon>
        <taxon>Pseudomonadati</taxon>
        <taxon>Thermodesulfobacteriota</taxon>
        <taxon>Desulfobacteria</taxon>
        <taxon>Desulfobacterales</taxon>
        <taxon>Desulfobacteraceae</taxon>
        <taxon>Desulfobotulus</taxon>
    </lineage>
</organism>
<proteinExistence type="predicted"/>
<dbReference type="AlphaFoldDB" id="A0A5S5MEK3"/>
<dbReference type="PANTHER" id="PTHR30329:SF21">
    <property type="entry name" value="LIPOPROTEIN YIAD-RELATED"/>
    <property type="match status" value="1"/>
</dbReference>
<feature type="chain" id="PRO_5024365878" evidence="11">
    <location>
        <begin position="26"/>
        <end position="419"/>
    </location>
</feature>
<evidence type="ECO:0000256" key="8">
    <source>
        <dbReference type="ARBA" id="ARBA00023136"/>
    </source>
</evidence>
<keyword evidence="6" id="KW-0406">Ion transport</keyword>
<keyword evidence="3" id="KW-1134">Transmembrane beta strand</keyword>
<dbReference type="SUPFAM" id="SSF103088">
    <property type="entry name" value="OmpA-like"/>
    <property type="match status" value="1"/>
</dbReference>
<dbReference type="PROSITE" id="PS51123">
    <property type="entry name" value="OMPA_2"/>
    <property type="match status" value="1"/>
</dbReference>
<evidence type="ECO:0000256" key="11">
    <source>
        <dbReference type="SAM" id="SignalP"/>
    </source>
</evidence>
<dbReference type="InterPro" id="IPR006665">
    <property type="entry name" value="OmpA-like"/>
</dbReference>
<evidence type="ECO:0000259" key="12">
    <source>
        <dbReference type="PROSITE" id="PS51123"/>
    </source>
</evidence>
<evidence type="ECO:0000256" key="3">
    <source>
        <dbReference type="ARBA" id="ARBA00022452"/>
    </source>
</evidence>
<dbReference type="GO" id="GO:0046930">
    <property type="term" value="C:pore complex"/>
    <property type="evidence" value="ECO:0007669"/>
    <property type="project" value="UniProtKB-KW"/>
</dbReference>
<evidence type="ECO:0000313" key="13">
    <source>
        <dbReference type="EMBL" id="TYT74098.1"/>
    </source>
</evidence>
<dbReference type="GO" id="GO:0009279">
    <property type="term" value="C:cell outer membrane"/>
    <property type="evidence" value="ECO:0007669"/>
    <property type="project" value="UniProtKB-SubCell"/>
</dbReference>
<comment type="caution">
    <text evidence="13">The sequence shown here is derived from an EMBL/GenBank/DDBJ whole genome shotgun (WGS) entry which is preliminary data.</text>
</comment>
<evidence type="ECO:0000256" key="2">
    <source>
        <dbReference type="ARBA" id="ARBA00022448"/>
    </source>
</evidence>
<feature type="domain" description="OmpA-like" evidence="12">
    <location>
        <begin position="304"/>
        <end position="419"/>
    </location>
</feature>
<dbReference type="EMBL" id="VDMB01000015">
    <property type="protein sequence ID" value="TYT74098.1"/>
    <property type="molecule type" value="Genomic_DNA"/>
</dbReference>
<dbReference type="PANTHER" id="PTHR30329">
    <property type="entry name" value="STATOR ELEMENT OF FLAGELLAR MOTOR COMPLEX"/>
    <property type="match status" value="1"/>
</dbReference>
<protein>
    <submittedName>
        <fullName evidence="13">OmpA family protein</fullName>
    </submittedName>
</protein>
<keyword evidence="8 10" id="KW-0472">Membrane</keyword>
<evidence type="ECO:0000256" key="7">
    <source>
        <dbReference type="ARBA" id="ARBA00023114"/>
    </source>
</evidence>
<keyword evidence="5 11" id="KW-0732">Signal</keyword>
<dbReference type="InterPro" id="IPR050330">
    <property type="entry name" value="Bact_OuterMem_StrucFunc"/>
</dbReference>
<dbReference type="InterPro" id="IPR027385">
    <property type="entry name" value="Beta-barrel_OMP"/>
</dbReference>
<dbReference type="InterPro" id="IPR011250">
    <property type="entry name" value="OMP/PagP_B-barrel"/>
</dbReference>
<dbReference type="OrthoDB" id="9805566at2"/>
<dbReference type="InterPro" id="IPR036737">
    <property type="entry name" value="OmpA-like_sf"/>
</dbReference>
<dbReference type="GO" id="GO:0006811">
    <property type="term" value="P:monoatomic ion transport"/>
    <property type="evidence" value="ECO:0007669"/>
    <property type="project" value="UniProtKB-KW"/>
</dbReference>
<dbReference type="Gene3D" id="3.30.1330.60">
    <property type="entry name" value="OmpA-like domain"/>
    <property type="match status" value="1"/>
</dbReference>
<sequence length="419" mass="45283">MSKKCCLSYFFGIFLVMGGLSSAHAETFQKEVIFSPMLGVHEFHSDQDLDTGFSLGAGLGYRFDPRWMAEVMVHGSKTEHKNTDVDTKALHVSANALHIFRPDKSFRPYGAAGMGILSTDPEGGKAERAFALNAGGGFFVDIVKDLAFRMDFRGVLPPDGMDWNLAAHAGLAWTFGRTSSVVPILTPPKPLDSDGDGVPDTLDRCPDTPAGVPVDQWGCPLDSDGDGVPDYRDRCPDTPAGVPVDQWGCPLDSDGDGVPDYRDRCPDTPAGVPVDQWGCPIDSDGDGVPDHLDHCPGTPAGARVNERGCWEIQGLTFGTASNVIDSQYHGILDEVVTVLRRNPDLKIEVSGYTDSRGADAYNRRLSRERASAVRDYFVSKGIDIGRLQVVGHGPDNPIADNDTPEGRAMNRRVELVPVP</sequence>
<evidence type="ECO:0000256" key="10">
    <source>
        <dbReference type="PROSITE-ProRule" id="PRU00473"/>
    </source>
</evidence>
<accession>A0A5S5MEK3</accession>
<dbReference type="Gene3D" id="2.40.160.20">
    <property type="match status" value="1"/>
</dbReference>
<evidence type="ECO:0000256" key="9">
    <source>
        <dbReference type="ARBA" id="ARBA00023237"/>
    </source>
</evidence>
<evidence type="ECO:0000256" key="1">
    <source>
        <dbReference type="ARBA" id="ARBA00004571"/>
    </source>
</evidence>
<dbReference type="PRINTS" id="PR01021">
    <property type="entry name" value="OMPADOMAIN"/>
</dbReference>
<keyword evidence="2" id="KW-0813">Transport</keyword>